<organism evidence="2 3">
    <name type="scientific">Halorientalis brevis</name>
    <dbReference type="NCBI Taxonomy" id="1126241"/>
    <lineage>
        <taxon>Archaea</taxon>
        <taxon>Methanobacteriati</taxon>
        <taxon>Methanobacteriota</taxon>
        <taxon>Stenosarchaea group</taxon>
        <taxon>Halobacteria</taxon>
        <taxon>Halobacteriales</taxon>
        <taxon>Haloarculaceae</taxon>
        <taxon>Halorientalis</taxon>
    </lineage>
</organism>
<feature type="compositionally biased region" description="Low complexity" evidence="1">
    <location>
        <begin position="32"/>
        <end position="55"/>
    </location>
</feature>
<sequence length="167" mass="18220">MIQRALPLLLVAAMLVAGCVGGPGQTPTDTETAVPTATESPSTTTDEPTPDENATVEWPEGPKSQPDRPATLTTERVREFAKTHEYRYVYNSLWVNEHTNVTLDCSVNEVGPAGDGYEAIVSCTGYSNTRGPTAGTQTATDVHADWFTQTYVYYVDDDSLRRTRADE</sequence>
<dbReference type="Proteomes" id="UP001597119">
    <property type="component" value="Unassembled WGS sequence"/>
</dbReference>
<dbReference type="RefSeq" id="WP_247374185.1">
    <property type="nucleotide sequence ID" value="NZ_JALLGV010000001.1"/>
</dbReference>
<protein>
    <recommendedName>
        <fullName evidence="4">Lipoprotein</fullName>
    </recommendedName>
</protein>
<dbReference type="AlphaFoldDB" id="A0ABD6CBU1"/>
<comment type="caution">
    <text evidence="2">The sequence shown here is derived from an EMBL/GenBank/DDBJ whole genome shotgun (WGS) entry which is preliminary data.</text>
</comment>
<name>A0ABD6CBU1_9EURY</name>
<evidence type="ECO:0000313" key="2">
    <source>
        <dbReference type="EMBL" id="MFD1587268.1"/>
    </source>
</evidence>
<keyword evidence="3" id="KW-1185">Reference proteome</keyword>
<gene>
    <name evidence="2" type="ORF">ACFR9U_09750</name>
</gene>
<reference evidence="2 3" key="1">
    <citation type="journal article" date="2019" name="Int. J. Syst. Evol. Microbiol.">
        <title>The Global Catalogue of Microorganisms (GCM) 10K type strain sequencing project: providing services to taxonomists for standard genome sequencing and annotation.</title>
        <authorList>
            <consortium name="The Broad Institute Genomics Platform"/>
            <consortium name="The Broad Institute Genome Sequencing Center for Infectious Disease"/>
            <person name="Wu L."/>
            <person name="Ma J."/>
        </authorList>
    </citation>
    <scope>NUCLEOTIDE SEQUENCE [LARGE SCALE GENOMIC DNA]</scope>
    <source>
        <strain evidence="2 3">CGMCC 1.12125</strain>
    </source>
</reference>
<proteinExistence type="predicted"/>
<dbReference type="PROSITE" id="PS51257">
    <property type="entry name" value="PROKAR_LIPOPROTEIN"/>
    <property type="match status" value="1"/>
</dbReference>
<accession>A0ABD6CBU1</accession>
<feature type="region of interest" description="Disordered" evidence="1">
    <location>
        <begin position="23"/>
        <end position="73"/>
    </location>
</feature>
<evidence type="ECO:0008006" key="4">
    <source>
        <dbReference type="Google" id="ProtNLM"/>
    </source>
</evidence>
<evidence type="ECO:0000313" key="3">
    <source>
        <dbReference type="Proteomes" id="UP001597119"/>
    </source>
</evidence>
<evidence type="ECO:0000256" key="1">
    <source>
        <dbReference type="SAM" id="MobiDB-lite"/>
    </source>
</evidence>
<dbReference type="EMBL" id="JBHUDJ010000003">
    <property type="protein sequence ID" value="MFD1587268.1"/>
    <property type="molecule type" value="Genomic_DNA"/>
</dbReference>